<reference evidence="1 2" key="1">
    <citation type="submission" date="2019-11" db="EMBL/GenBank/DDBJ databases">
        <title>Whole-genome sequence of a Rhodoblastus acidophilus DSM 142.</title>
        <authorList>
            <person name="Kyndt J.A."/>
            <person name="Meyer T.E."/>
        </authorList>
    </citation>
    <scope>NUCLEOTIDE SEQUENCE [LARGE SCALE GENOMIC DNA]</scope>
    <source>
        <strain evidence="1 2">DSM 142</strain>
    </source>
</reference>
<proteinExistence type="predicted"/>
<comment type="caution">
    <text evidence="1">The sequence shown here is derived from an EMBL/GenBank/DDBJ whole genome shotgun (WGS) entry which is preliminary data.</text>
</comment>
<accession>A0A6N8DMX3</accession>
<name>A0A6N8DMX3_RHOAC</name>
<dbReference type="AlphaFoldDB" id="A0A6N8DMX3"/>
<dbReference type="EMBL" id="WNKS01000003">
    <property type="protein sequence ID" value="MTV30563.1"/>
    <property type="molecule type" value="Genomic_DNA"/>
</dbReference>
<dbReference type="OrthoDB" id="9130906at2"/>
<gene>
    <name evidence="1" type="ORF">GJ654_06090</name>
</gene>
<dbReference type="RefSeq" id="WP_155445235.1">
    <property type="nucleotide sequence ID" value="NZ_JAOQNR010000003.1"/>
</dbReference>
<evidence type="ECO:0000313" key="2">
    <source>
        <dbReference type="Proteomes" id="UP000439113"/>
    </source>
</evidence>
<dbReference type="Proteomes" id="UP000439113">
    <property type="component" value="Unassembled WGS sequence"/>
</dbReference>
<sequence length="177" mass="20693">MSSPFLERALFVIGRQGDGKSSQIRDIFRDRRLHNNGKSRIGEKGSLRDWVALSNERHLHIRVTSPHEYGDDVETFFDKIERKSHSASRYRWNFLCALQASAFNKMPDPENVVSHFMKKFEPERTRVLLLYRNYNGTLIDSSVLTRIQDGLDQTCEFYLIDGRRDNGLLIADFFDFT</sequence>
<protein>
    <submittedName>
        <fullName evidence="1">Uncharacterized protein</fullName>
    </submittedName>
</protein>
<evidence type="ECO:0000313" key="1">
    <source>
        <dbReference type="EMBL" id="MTV30563.1"/>
    </source>
</evidence>
<organism evidence="1 2">
    <name type="scientific">Rhodoblastus acidophilus</name>
    <name type="common">Rhodopseudomonas acidophila</name>
    <dbReference type="NCBI Taxonomy" id="1074"/>
    <lineage>
        <taxon>Bacteria</taxon>
        <taxon>Pseudomonadati</taxon>
        <taxon>Pseudomonadota</taxon>
        <taxon>Alphaproteobacteria</taxon>
        <taxon>Hyphomicrobiales</taxon>
        <taxon>Rhodoblastaceae</taxon>
        <taxon>Rhodoblastus</taxon>
    </lineage>
</organism>